<comment type="caution">
    <text evidence="1">The sequence shown here is derived from an EMBL/GenBank/DDBJ whole genome shotgun (WGS) entry which is preliminary data.</text>
</comment>
<evidence type="ECO:0000313" key="1">
    <source>
        <dbReference type="EMBL" id="HHP04224.1"/>
    </source>
</evidence>
<name>A0A7J3X511_THEPE</name>
<organism evidence="1">
    <name type="scientific">Thermofilum pendens</name>
    <dbReference type="NCBI Taxonomy" id="2269"/>
    <lineage>
        <taxon>Archaea</taxon>
        <taxon>Thermoproteota</taxon>
        <taxon>Thermoprotei</taxon>
        <taxon>Thermofilales</taxon>
        <taxon>Thermofilaceae</taxon>
        <taxon>Thermofilum</taxon>
    </lineage>
</organism>
<dbReference type="Gene3D" id="3.30.70.20">
    <property type="match status" value="1"/>
</dbReference>
<dbReference type="SUPFAM" id="SSF51395">
    <property type="entry name" value="FMN-linked oxidoreductases"/>
    <property type="match status" value="1"/>
</dbReference>
<reference evidence="1" key="1">
    <citation type="journal article" date="2020" name="mSystems">
        <title>Genome- and Community-Level Interaction Insights into Carbon Utilization and Element Cycling Functions of Hydrothermarchaeota in Hydrothermal Sediment.</title>
        <authorList>
            <person name="Zhou Z."/>
            <person name="Liu Y."/>
            <person name="Xu W."/>
            <person name="Pan J."/>
            <person name="Luo Z.H."/>
            <person name="Li M."/>
        </authorList>
    </citation>
    <scope>NUCLEOTIDE SEQUENCE [LARGE SCALE GENOMIC DNA]</scope>
    <source>
        <strain evidence="1">SpSt-1125</strain>
    </source>
</reference>
<protein>
    <submittedName>
        <fullName evidence="1">4Fe-4S dicluster domain-containing protein</fullName>
    </submittedName>
</protein>
<dbReference type="InterPro" id="IPR013785">
    <property type="entry name" value="Aldolase_TIM"/>
</dbReference>
<gene>
    <name evidence="1" type="ORF">ENM88_00565</name>
</gene>
<accession>A0A7J3X511</accession>
<proteinExistence type="predicted"/>
<dbReference type="EMBL" id="DRZM01000019">
    <property type="protein sequence ID" value="HHP04224.1"/>
    <property type="molecule type" value="Genomic_DNA"/>
</dbReference>
<dbReference type="AlphaFoldDB" id="A0A7J3X511"/>
<sequence>MSIGRGYFAGLQLSTSTGLSSDDVLLHRLVAEREDLIRGFGLVIFPAPPDAELAAAHVKRAPRIHYVYYRSPSDYLALTRPFSTELRDVLELLGAIRSRLPQCRLFASLASDRVSKLESMLRALAGRVDGYEVDLGLMFHLYGRRRGFEAFAADLLEELVHRADRPVIAKLSPSVPMSDDFVRLIVETGVSAIVFSPHITYSIGKELFRVHSPLLSRVFSYAWAQLAAGLSLPTAYISDIPPDELGELDPSRAFDVILYDTAFVPSISGIPTGAGSPPPLRWTPVDEGVYPVISAEEQECARSCPRGAFEKAVPGWRGHLFALSSKCDLCGLCLSVCRTAKLAQILAPE</sequence>
<dbReference type="Gene3D" id="3.20.20.70">
    <property type="entry name" value="Aldolase class I"/>
    <property type="match status" value="1"/>
</dbReference>
<dbReference type="SUPFAM" id="SSF54862">
    <property type="entry name" value="4Fe-4S ferredoxins"/>
    <property type="match status" value="1"/>
</dbReference>